<dbReference type="AlphaFoldDB" id="A0AAE1E0F5"/>
<gene>
    <name evidence="1" type="ORF">RRG08_035997</name>
</gene>
<evidence type="ECO:0000313" key="1">
    <source>
        <dbReference type="EMBL" id="KAK3789704.1"/>
    </source>
</evidence>
<dbReference type="Proteomes" id="UP001283361">
    <property type="component" value="Unassembled WGS sequence"/>
</dbReference>
<proteinExistence type="predicted"/>
<organism evidence="1 2">
    <name type="scientific">Elysia crispata</name>
    <name type="common">lettuce slug</name>
    <dbReference type="NCBI Taxonomy" id="231223"/>
    <lineage>
        <taxon>Eukaryota</taxon>
        <taxon>Metazoa</taxon>
        <taxon>Spiralia</taxon>
        <taxon>Lophotrochozoa</taxon>
        <taxon>Mollusca</taxon>
        <taxon>Gastropoda</taxon>
        <taxon>Heterobranchia</taxon>
        <taxon>Euthyneura</taxon>
        <taxon>Panpulmonata</taxon>
        <taxon>Sacoglossa</taxon>
        <taxon>Placobranchoidea</taxon>
        <taxon>Plakobranchidae</taxon>
        <taxon>Elysia</taxon>
    </lineage>
</organism>
<protein>
    <submittedName>
        <fullName evidence="1">Uncharacterized protein</fullName>
    </submittedName>
</protein>
<comment type="caution">
    <text evidence="1">The sequence shown here is derived from an EMBL/GenBank/DDBJ whole genome shotgun (WGS) entry which is preliminary data.</text>
</comment>
<evidence type="ECO:0000313" key="2">
    <source>
        <dbReference type="Proteomes" id="UP001283361"/>
    </source>
</evidence>
<feature type="non-terminal residue" evidence="1">
    <location>
        <position position="1"/>
    </location>
</feature>
<keyword evidence="2" id="KW-1185">Reference proteome</keyword>
<accession>A0AAE1E0F5</accession>
<dbReference type="EMBL" id="JAWDGP010001628">
    <property type="protein sequence ID" value="KAK3789704.1"/>
    <property type="molecule type" value="Genomic_DNA"/>
</dbReference>
<reference evidence="1" key="1">
    <citation type="journal article" date="2023" name="G3 (Bethesda)">
        <title>A reference genome for the long-term kleptoplast-retaining sea slug Elysia crispata morphotype clarki.</title>
        <authorList>
            <person name="Eastman K.E."/>
            <person name="Pendleton A.L."/>
            <person name="Shaikh M.A."/>
            <person name="Suttiyut T."/>
            <person name="Ogas R."/>
            <person name="Tomko P."/>
            <person name="Gavelis G."/>
            <person name="Widhalm J.R."/>
            <person name="Wisecaver J.H."/>
        </authorList>
    </citation>
    <scope>NUCLEOTIDE SEQUENCE</scope>
    <source>
        <strain evidence="1">ECLA1</strain>
    </source>
</reference>
<sequence length="46" mass="5324">YFVSFENSSNNKLLSVKDPFRPRFLTSFRVIFSVPKGVSFSLPRIV</sequence>
<name>A0AAE1E0F5_9GAST</name>